<organism evidence="1 2">
    <name type="scientific">Micromonospora musae</name>
    <dbReference type="NCBI Taxonomy" id="1894970"/>
    <lineage>
        <taxon>Bacteria</taxon>
        <taxon>Bacillati</taxon>
        <taxon>Actinomycetota</taxon>
        <taxon>Actinomycetes</taxon>
        <taxon>Micromonosporales</taxon>
        <taxon>Micromonosporaceae</taxon>
        <taxon>Micromonospora</taxon>
    </lineage>
</organism>
<name>A0A3A9YHH7_9ACTN</name>
<dbReference type="AlphaFoldDB" id="A0A3A9YHH7"/>
<evidence type="ECO:0008006" key="3">
    <source>
        <dbReference type="Google" id="ProtNLM"/>
    </source>
</evidence>
<dbReference type="EMBL" id="RAZT01000007">
    <property type="protein sequence ID" value="RKN31627.1"/>
    <property type="molecule type" value="Genomic_DNA"/>
</dbReference>
<proteinExistence type="predicted"/>
<gene>
    <name evidence="1" type="ORF">D7044_15040</name>
</gene>
<evidence type="ECO:0000313" key="1">
    <source>
        <dbReference type="EMBL" id="RKN31627.1"/>
    </source>
</evidence>
<protein>
    <recommendedName>
        <fullName evidence="3">DUF3800 domain-containing protein</fullName>
    </recommendedName>
</protein>
<evidence type="ECO:0000313" key="2">
    <source>
        <dbReference type="Proteomes" id="UP000275865"/>
    </source>
</evidence>
<dbReference type="Proteomes" id="UP000275865">
    <property type="component" value="Unassembled WGS sequence"/>
</dbReference>
<sequence length="176" mass="19855">MMSAHIFVDETKERGLLVAAAVVLTRDLAPARKVMRSLILPNQRRIHFHKERDDRRRQIVGAINGIGAQAVILDASDHPNMKAARDASLVRLVAYAGKIGAARLVIEQDDSTIKADRRLLFDEVQKAGLSDTVRYDHLRAHEECLLAIPDALAWCWAKRGRWRAAVQRTVVESYRL</sequence>
<accession>A0A3A9YHH7</accession>
<comment type="caution">
    <text evidence="1">The sequence shown here is derived from an EMBL/GenBank/DDBJ whole genome shotgun (WGS) entry which is preliminary data.</text>
</comment>
<reference evidence="1 2" key="1">
    <citation type="submission" date="2018-09" db="EMBL/GenBank/DDBJ databases">
        <title>Micromonospora sp. nov. MS1-9, isolated from a root of Musa sp.</title>
        <authorList>
            <person name="Kuncharoen N."/>
            <person name="Kudo T."/>
            <person name="Ohkuma M."/>
            <person name="Yuki M."/>
            <person name="Tanasupawat S."/>
        </authorList>
    </citation>
    <scope>NUCLEOTIDE SEQUENCE [LARGE SCALE GENOMIC DNA]</scope>
    <source>
        <strain evidence="1 2">MS1-9</strain>
    </source>
</reference>